<evidence type="ECO:0000313" key="3">
    <source>
        <dbReference type="RefSeq" id="XP_030766611.1"/>
    </source>
</evidence>
<dbReference type="Pfam" id="PF08240">
    <property type="entry name" value="ADH_N"/>
    <property type="match status" value="1"/>
</dbReference>
<dbReference type="OrthoDB" id="3509362at2759"/>
<dbReference type="PANTHER" id="PTHR43677:SF4">
    <property type="entry name" value="QUINONE OXIDOREDUCTASE-LIKE PROTEIN 2"/>
    <property type="match status" value="1"/>
</dbReference>
<keyword evidence="2" id="KW-1185">Reference proteome</keyword>
<evidence type="ECO:0000259" key="1">
    <source>
        <dbReference type="SMART" id="SM00829"/>
    </source>
</evidence>
<dbReference type="Proteomes" id="UP000504635">
    <property type="component" value="Unplaced"/>
</dbReference>
<protein>
    <submittedName>
        <fullName evidence="3">Quinone oxidoreductase-like protein 2</fullName>
    </submittedName>
</protein>
<dbReference type="KEGG" id="soy:115890504"/>
<dbReference type="GO" id="GO:0016491">
    <property type="term" value="F:oxidoreductase activity"/>
    <property type="evidence" value="ECO:0007669"/>
    <property type="project" value="InterPro"/>
</dbReference>
<accession>A0A6J2YTU7</accession>
<organism evidence="2 3">
    <name type="scientific">Sitophilus oryzae</name>
    <name type="common">Rice weevil</name>
    <name type="synonym">Curculio oryzae</name>
    <dbReference type="NCBI Taxonomy" id="7048"/>
    <lineage>
        <taxon>Eukaryota</taxon>
        <taxon>Metazoa</taxon>
        <taxon>Ecdysozoa</taxon>
        <taxon>Arthropoda</taxon>
        <taxon>Hexapoda</taxon>
        <taxon>Insecta</taxon>
        <taxon>Pterygota</taxon>
        <taxon>Neoptera</taxon>
        <taxon>Endopterygota</taxon>
        <taxon>Coleoptera</taxon>
        <taxon>Polyphaga</taxon>
        <taxon>Cucujiformia</taxon>
        <taxon>Curculionidae</taxon>
        <taxon>Dryophthorinae</taxon>
        <taxon>Sitophilus</taxon>
    </lineage>
</organism>
<dbReference type="GeneID" id="115890504"/>
<dbReference type="GO" id="GO:0005739">
    <property type="term" value="C:mitochondrion"/>
    <property type="evidence" value="ECO:0007669"/>
    <property type="project" value="TreeGrafter"/>
</dbReference>
<dbReference type="InterPro" id="IPR051397">
    <property type="entry name" value="Zn-ADH-like_protein"/>
</dbReference>
<sequence>MNKVFVRALNNLCRQELSKSLTQATRYASTFKAAVIKEQAQPLEIVEKTQRKLKPTEVRVEVNYCSVNSVDCYKFRKGGGELPFVPGYELSGEVLEVGKDVKADQINVGEKVVGLNLESFGGLAQQCILDIDDVFRIPSEVSRKDAAVIAYGHSTALYTFSKLTNIKEKSKVVISTGPAGMGLAAVDVAANIYKAEVIGVVDTEERGELVRERGAFTTVHFSPKMTKEILKKTDNKGAPTVYDAAGEDMMQIIGNCVAVGGKTFYASPFFFTTIPAPVPHSFSSIVSLKILRTQNKHLYKTIVNDTLELANESLIGAHISAEFSLDKINDAIKFIEDKKCTGKVLIKIDD</sequence>
<dbReference type="SUPFAM" id="SSF51735">
    <property type="entry name" value="NAD(P)-binding Rossmann-fold domains"/>
    <property type="match status" value="1"/>
</dbReference>
<dbReference type="InterPro" id="IPR011032">
    <property type="entry name" value="GroES-like_sf"/>
</dbReference>
<evidence type="ECO:0000313" key="2">
    <source>
        <dbReference type="Proteomes" id="UP000504635"/>
    </source>
</evidence>
<reference evidence="3" key="1">
    <citation type="submission" date="2025-08" db="UniProtKB">
        <authorList>
            <consortium name="RefSeq"/>
        </authorList>
    </citation>
    <scope>IDENTIFICATION</scope>
    <source>
        <tissue evidence="3">Gonads</tissue>
    </source>
</reference>
<dbReference type="Gene3D" id="3.40.50.720">
    <property type="entry name" value="NAD(P)-binding Rossmann-like Domain"/>
    <property type="match status" value="1"/>
</dbReference>
<dbReference type="AlphaFoldDB" id="A0A6J2YTU7"/>
<dbReference type="InterPro" id="IPR036291">
    <property type="entry name" value="NAD(P)-bd_dom_sf"/>
</dbReference>
<proteinExistence type="predicted"/>
<dbReference type="Gene3D" id="3.90.180.10">
    <property type="entry name" value="Medium-chain alcohol dehydrogenases, catalytic domain"/>
    <property type="match status" value="1"/>
</dbReference>
<dbReference type="InterPro" id="IPR020843">
    <property type="entry name" value="ER"/>
</dbReference>
<feature type="domain" description="Enoyl reductase (ER)" evidence="1">
    <location>
        <begin position="38"/>
        <end position="346"/>
    </location>
</feature>
<gene>
    <name evidence="3" type="primary">LOC115890504</name>
</gene>
<dbReference type="PANTHER" id="PTHR43677">
    <property type="entry name" value="SHORT-CHAIN DEHYDROGENASE/REDUCTASE"/>
    <property type="match status" value="1"/>
</dbReference>
<dbReference type="InterPro" id="IPR013154">
    <property type="entry name" value="ADH-like_N"/>
</dbReference>
<dbReference type="InParanoid" id="A0A6J2YTU7"/>
<dbReference type="SUPFAM" id="SSF50129">
    <property type="entry name" value="GroES-like"/>
    <property type="match status" value="1"/>
</dbReference>
<dbReference type="RefSeq" id="XP_030766611.1">
    <property type="nucleotide sequence ID" value="XM_030910751.1"/>
</dbReference>
<dbReference type="Pfam" id="PF00107">
    <property type="entry name" value="ADH_zinc_N"/>
    <property type="match status" value="1"/>
</dbReference>
<dbReference type="InterPro" id="IPR013149">
    <property type="entry name" value="ADH-like_C"/>
</dbReference>
<name>A0A6J2YTU7_SITOR</name>
<dbReference type="SMART" id="SM00829">
    <property type="entry name" value="PKS_ER"/>
    <property type="match status" value="1"/>
</dbReference>